<accession>A0A9J6H610</accession>
<name>A0A9J6H610_HAELO</name>
<protein>
    <submittedName>
        <fullName evidence="2">Uncharacterized protein</fullName>
    </submittedName>
</protein>
<evidence type="ECO:0000313" key="3">
    <source>
        <dbReference type="Proteomes" id="UP000821853"/>
    </source>
</evidence>
<dbReference type="Proteomes" id="UP000821853">
    <property type="component" value="Chromosome 9"/>
</dbReference>
<proteinExistence type="predicted"/>
<evidence type="ECO:0000256" key="1">
    <source>
        <dbReference type="SAM" id="MobiDB-lite"/>
    </source>
</evidence>
<feature type="region of interest" description="Disordered" evidence="1">
    <location>
        <begin position="55"/>
        <end position="89"/>
    </location>
</feature>
<dbReference type="VEuPathDB" id="VectorBase:HLOH_050697"/>
<comment type="caution">
    <text evidence="2">The sequence shown here is derived from an EMBL/GenBank/DDBJ whole genome shotgun (WGS) entry which is preliminary data.</text>
</comment>
<dbReference type="EMBL" id="JABSTR010000011">
    <property type="protein sequence ID" value="KAH9382140.1"/>
    <property type="molecule type" value="Genomic_DNA"/>
</dbReference>
<organism evidence="2 3">
    <name type="scientific">Haemaphysalis longicornis</name>
    <name type="common">Bush tick</name>
    <dbReference type="NCBI Taxonomy" id="44386"/>
    <lineage>
        <taxon>Eukaryota</taxon>
        <taxon>Metazoa</taxon>
        <taxon>Ecdysozoa</taxon>
        <taxon>Arthropoda</taxon>
        <taxon>Chelicerata</taxon>
        <taxon>Arachnida</taxon>
        <taxon>Acari</taxon>
        <taxon>Parasitiformes</taxon>
        <taxon>Ixodida</taxon>
        <taxon>Ixodoidea</taxon>
        <taxon>Ixodidae</taxon>
        <taxon>Haemaphysalinae</taxon>
        <taxon>Haemaphysalis</taxon>
    </lineage>
</organism>
<dbReference type="AlphaFoldDB" id="A0A9J6H610"/>
<sequence>METRLGGEERQRQTDHPPQLVMIVMASPHFCTLNCNPAVSGLRQPVFARSRRFQTGDRVGKRERMGKRKKKKCIQSRRMGRVTSTRKPPGSRCSAGWLLVVARREVGSKRAGSLAEELVWTVAAAAASSLSPLPGSCWTLSRSSSRFHSDNHFPRSTGGRYRSERKEFTERRSQFATEQCTDSDSSTTWFNKLPVATAKVPPPRRPFYPVEAPTRRAKPPCLAARFSPPGSTAAAARPSPFLRALVVGGLLRVCACLPPLRPVRPTQLSGRSKSCPSSRSLGFGVGAGGAAPPLSRSFASLLASVLPTCLSMCARALPPAAARVAALGAAVTLALPVAMRVDAWTAGADQNLACV</sequence>
<reference evidence="2 3" key="1">
    <citation type="journal article" date="2020" name="Cell">
        <title>Large-Scale Comparative Analyses of Tick Genomes Elucidate Their Genetic Diversity and Vector Capacities.</title>
        <authorList>
            <consortium name="Tick Genome and Microbiome Consortium (TIGMIC)"/>
            <person name="Jia N."/>
            <person name="Wang J."/>
            <person name="Shi W."/>
            <person name="Du L."/>
            <person name="Sun Y."/>
            <person name="Zhan W."/>
            <person name="Jiang J.F."/>
            <person name="Wang Q."/>
            <person name="Zhang B."/>
            <person name="Ji P."/>
            <person name="Bell-Sakyi L."/>
            <person name="Cui X.M."/>
            <person name="Yuan T.T."/>
            <person name="Jiang B.G."/>
            <person name="Yang W.F."/>
            <person name="Lam T.T."/>
            <person name="Chang Q.C."/>
            <person name="Ding S.J."/>
            <person name="Wang X.J."/>
            <person name="Zhu J.G."/>
            <person name="Ruan X.D."/>
            <person name="Zhao L."/>
            <person name="Wei J.T."/>
            <person name="Ye R.Z."/>
            <person name="Que T.C."/>
            <person name="Du C.H."/>
            <person name="Zhou Y.H."/>
            <person name="Cheng J.X."/>
            <person name="Dai P.F."/>
            <person name="Guo W.B."/>
            <person name="Han X.H."/>
            <person name="Huang E.J."/>
            <person name="Li L.F."/>
            <person name="Wei W."/>
            <person name="Gao Y.C."/>
            <person name="Liu J.Z."/>
            <person name="Shao H.Z."/>
            <person name="Wang X."/>
            <person name="Wang C.C."/>
            <person name="Yang T.C."/>
            <person name="Huo Q.B."/>
            <person name="Li W."/>
            <person name="Chen H.Y."/>
            <person name="Chen S.E."/>
            <person name="Zhou L.G."/>
            <person name="Ni X.B."/>
            <person name="Tian J.H."/>
            <person name="Sheng Y."/>
            <person name="Liu T."/>
            <person name="Pan Y.S."/>
            <person name="Xia L.Y."/>
            <person name="Li J."/>
            <person name="Zhao F."/>
            <person name="Cao W.C."/>
        </authorList>
    </citation>
    <scope>NUCLEOTIDE SEQUENCE [LARGE SCALE GENOMIC DNA]</scope>
    <source>
        <strain evidence="2">HaeL-2018</strain>
    </source>
</reference>
<feature type="compositionally biased region" description="Basic residues" evidence="1">
    <location>
        <begin position="64"/>
        <end position="80"/>
    </location>
</feature>
<gene>
    <name evidence="2" type="ORF">HPB48_008640</name>
</gene>
<keyword evidence="3" id="KW-1185">Reference proteome</keyword>
<evidence type="ECO:0000313" key="2">
    <source>
        <dbReference type="EMBL" id="KAH9382140.1"/>
    </source>
</evidence>